<proteinExistence type="predicted"/>
<evidence type="ECO:0000259" key="1">
    <source>
        <dbReference type="Pfam" id="PF07883"/>
    </source>
</evidence>
<evidence type="ECO:0000313" key="2">
    <source>
        <dbReference type="EMBL" id="GED69951.1"/>
    </source>
</evidence>
<dbReference type="AlphaFoldDB" id="A0A0K9YPG2"/>
<dbReference type="InterPro" id="IPR011051">
    <property type="entry name" value="RmlC_Cupin_sf"/>
</dbReference>
<protein>
    <submittedName>
        <fullName evidence="3">Cupin</fullName>
    </submittedName>
</protein>
<dbReference type="SUPFAM" id="SSF51182">
    <property type="entry name" value="RmlC-like cupins"/>
    <property type="match status" value="1"/>
</dbReference>
<dbReference type="InterPro" id="IPR052538">
    <property type="entry name" value="Flavonoid_dioxygenase-like"/>
</dbReference>
<name>A0A0K9YPG2_9BACL</name>
<evidence type="ECO:0000313" key="3">
    <source>
        <dbReference type="EMBL" id="KNB70608.1"/>
    </source>
</evidence>
<reference evidence="3" key="2">
    <citation type="submission" date="2015-07" db="EMBL/GenBank/DDBJ databases">
        <title>MeaNS - Measles Nucleotide Surveillance Program.</title>
        <authorList>
            <person name="Tran T."/>
            <person name="Druce J."/>
        </authorList>
    </citation>
    <scope>NUCLEOTIDE SEQUENCE</scope>
    <source>
        <strain evidence="3">DSM 9887</strain>
    </source>
</reference>
<reference evidence="2 5" key="3">
    <citation type="submission" date="2019-06" db="EMBL/GenBank/DDBJ databases">
        <title>Whole genome shotgun sequence of Brevibacillus reuszeri NBRC 15719.</title>
        <authorList>
            <person name="Hosoyama A."/>
            <person name="Uohara A."/>
            <person name="Ohji S."/>
            <person name="Ichikawa N."/>
        </authorList>
    </citation>
    <scope>NUCLEOTIDE SEQUENCE [LARGE SCALE GENOMIC DNA]</scope>
    <source>
        <strain evidence="2 5">NBRC 15719</strain>
    </source>
</reference>
<gene>
    <name evidence="3" type="ORF">ADS79_17060</name>
    <name evidence="2" type="ORF">BRE01_36530</name>
</gene>
<dbReference type="Proteomes" id="UP000036834">
    <property type="component" value="Unassembled WGS sequence"/>
</dbReference>
<accession>A0A0K9YPG2</accession>
<dbReference type="EMBL" id="LGIQ01000009">
    <property type="protein sequence ID" value="KNB70608.1"/>
    <property type="molecule type" value="Genomic_DNA"/>
</dbReference>
<keyword evidence="5" id="KW-1185">Reference proteome</keyword>
<dbReference type="InterPro" id="IPR013096">
    <property type="entry name" value="Cupin_2"/>
</dbReference>
<dbReference type="InterPro" id="IPR014710">
    <property type="entry name" value="RmlC-like_jellyroll"/>
</dbReference>
<dbReference type="PATRIC" id="fig|54915.3.peg.2479"/>
<evidence type="ECO:0000313" key="5">
    <source>
        <dbReference type="Proteomes" id="UP000319578"/>
    </source>
</evidence>
<dbReference type="EMBL" id="BJON01000014">
    <property type="protein sequence ID" value="GED69951.1"/>
    <property type="molecule type" value="Genomic_DNA"/>
</dbReference>
<dbReference type="OrthoDB" id="25744at2"/>
<dbReference type="Gene3D" id="2.60.120.10">
    <property type="entry name" value="Jelly Rolls"/>
    <property type="match status" value="1"/>
</dbReference>
<sequence length="112" mass="12265">MIVINANEVKPDDRPGDSLLKTLFPKDIIEGGKVMFGTVVIPPKARVPMQGQGSHEQDEYSYIIRGTIQTGSGGKEYTVSAGEATLIPAGEEHWAYNAGDEDCEIVWMLVER</sequence>
<dbReference type="Pfam" id="PF07883">
    <property type="entry name" value="Cupin_2"/>
    <property type="match status" value="1"/>
</dbReference>
<dbReference type="PANTHER" id="PTHR43346:SF1">
    <property type="entry name" value="QUERCETIN 2,3-DIOXYGENASE-RELATED"/>
    <property type="match status" value="1"/>
</dbReference>
<dbReference type="RefSeq" id="WP_049739611.1">
    <property type="nucleotide sequence ID" value="NZ_BJON01000014.1"/>
</dbReference>
<reference evidence="4" key="1">
    <citation type="submission" date="2015-07" db="EMBL/GenBank/DDBJ databases">
        <title>Genome sequencing project for genomic taxonomy and phylogenomics of Bacillus-like bacteria.</title>
        <authorList>
            <person name="Liu B."/>
            <person name="Wang J."/>
            <person name="Zhu Y."/>
            <person name="Liu G."/>
            <person name="Chen Q."/>
            <person name="Chen Z."/>
            <person name="Lan J."/>
            <person name="Che J."/>
            <person name="Ge C."/>
            <person name="Shi H."/>
            <person name="Pan Z."/>
            <person name="Liu X."/>
        </authorList>
    </citation>
    <scope>NUCLEOTIDE SEQUENCE [LARGE SCALE GENOMIC DNA]</scope>
    <source>
        <strain evidence="4">DSM 9887</strain>
    </source>
</reference>
<dbReference type="STRING" id="54915.ADS79_17060"/>
<feature type="domain" description="Cupin type-2" evidence="1">
    <location>
        <begin position="39"/>
        <end position="108"/>
    </location>
</feature>
<evidence type="ECO:0000313" key="4">
    <source>
        <dbReference type="Proteomes" id="UP000036834"/>
    </source>
</evidence>
<dbReference type="Proteomes" id="UP000319578">
    <property type="component" value="Unassembled WGS sequence"/>
</dbReference>
<comment type="caution">
    <text evidence="3">The sequence shown here is derived from an EMBL/GenBank/DDBJ whole genome shotgun (WGS) entry which is preliminary data.</text>
</comment>
<dbReference type="PANTHER" id="PTHR43346">
    <property type="entry name" value="LIGAND BINDING DOMAIN PROTEIN, PUTATIVE (AFU_ORTHOLOGUE AFUA_6G14370)-RELATED"/>
    <property type="match status" value="1"/>
</dbReference>
<organism evidence="3 4">
    <name type="scientific">Brevibacillus reuszeri</name>
    <dbReference type="NCBI Taxonomy" id="54915"/>
    <lineage>
        <taxon>Bacteria</taxon>
        <taxon>Bacillati</taxon>
        <taxon>Bacillota</taxon>
        <taxon>Bacilli</taxon>
        <taxon>Bacillales</taxon>
        <taxon>Paenibacillaceae</taxon>
        <taxon>Brevibacillus</taxon>
    </lineage>
</organism>